<feature type="non-terminal residue" evidence="1">
    <location>
        <position position="54"/>
    </location>
</feature>
<dbReference type="Proteomes" id="UP001162483">
    <property type="component" value="Unassembled WGS sequence"/>
</dbReference>
<comment type="caution">
    <text evidence="1">The sequence shown here is derived from an EMBL/GenBank/DDBJ whole genome shotgun (WGS) entry which is preliminary data.</text>
</comment>
<protein>
    <submittedName>
        <fullName evidence="1">Uncharacterized protein</fullName>
    </submittedName>
</protein>
<sequence length="54" mass="6379">MAEWGQRMLKLTVHRSRQLPAGSIAKLYVAYRLAQQQYIESFMEWVSMAEQLHP</sequence>
<keyword evidence="2" id="KW-1185">Reference proteome</keyword>
<proteinExistence type="predicted"/>
<reference evidence="1" key="1">
    <citation type="submission" date="2023-05" db="EMBL/GenBank/DDBJ databases">
        <authorList>
            <person name="Stuckert A."/>
        </authorList>
    </citation>
    <scope>NUCLEOTIDE SEQUENCE</scope>
</reference>
<name>A0ABN9H7V7_9NEOB</name>
<dbReference type="EMBL" id="CATNWA010020338">
    <property type="protein sequence ID" value="CAI9617860.1"/>
    <property type="molecule type" value="Genomic_DNA"/>
</dbReference>
<accession>A0ABN9H7V7</accession>
<evidence type="ECO:0000313" key="1">
    <source>
        <dbReference type="EMBL" id="CAI9617860.1"/>
    </source>
</evidence>
<evidence type="ECO:0000313" key="2">
    <source>
        <dbReference type="Proteomes" id="UP001162483"/>
    </source>
</evidence>
<organism evidence="1 2">
    <name type="scientific">Staurois parvus</name>
    <dbReference type="NCBI Taxonomy" id="386267"/>
    <lineage>
        <taxon>Eukaryota</taxon>
        <taxon>Metazoa</taxon>
        <taxon>Chordata</taxon>
        <taxon>Craniata</taxon>
        <taxon>Vertebrata</taxon>
        <taxon>Euteleostomi</taxon>
        <taxon>Amphibia</taxon>
        <taxon>Batrachia</taxon>
        <taxon>Anura</taxon>
        <taxon>Neobatrachia</taxon>
        <taxon>Ranoidea</taxon>
        <taxon>Ranidae</taxon>
        <taxon>Staurois</taxon>
    </lineage>
</organism>
<gene>
    <name evidence="1" type="ORF">SPARVUS_LOCUS15610363</name>
</gene>